<keyword evidence="1" id="KW-0732">Signal</keyword>
<feature type="signal peptide" evidence="1">
    <location>
        <begin position="1"/>
        <end position="19"/>
    </location>
</feature>
<protein>
    <recommendedName>
        <fullName evidence="4">PepSY domain-containing protein</fullName>
    </recommendedName>
</protein>
<dbReference type="Proteomes" id="UP000217561">
    <property type="component" value="Unassembled WGS sequence"/>
</dbReference>
<name>A0ABX4HUI6_9BACI</name>
<sequence>MRNMMKAMITLFLAAGVLAACGGDDKEKADVFAEKDWPELEVVKEEIGTDFESADVENDEGNSRVILYENEGKPEYKSVYILDEERLKIISTQDDGEGQIYNEVIR</sequence>
<accession>A0ABX4HUI6</accession>
<feature type="chain" id="PRO_5046640292" description="PepSY domain-containing protein" evidence="1">
    <location>
        <begin position="20"/>
        <end position="106"/>
    </location>
</feature>
<organism evidence="2 3">
    <name type="scientific">Salimicrobium humidisoli</name>
    <dbReference type="NCBI Taxonomy" id="2029857"/>
    <lineage>
        <taxon>Bacteria</taxon>
        <taxon>Bacillati</taxon>
        <taxon>Bacillota</taxon>
        <taxon>Bacilli</taxon>
        <taxon>Bacillales</taxon>
        <taxon>Bacillaceae</taxon>
        <taxon>Salimicrobium</taxon>
    </lineage>
</organism>
<reference evidence="2 3" key="1">
    <citation type="submission" date="2017-08" db="EMBL/GenBank/DDBJ databases">
        <title>Salimicrobium alkalisoli sp. nov., isolated from saline alkaline soil.</title>
        <authorList>
            <person name="Zhang G."/>
            <person name="Xiong Q."/>
        </authorList>
    </citation>
    <scope>NUCLEOTIDE SEQUENCE [LARGE SCALE GENOMIC DNA]</scope>
    <source>
        <strain evidence="2 3">WN024</strain>
    </source>
</reference>
<keyword evidence="3" id="KW-1185">Reference proteome</keyword>
<comment type="caution">
    <text evidence="2">The sequence shown here is derived from an EMBL/GenBank/DDBJ whole genome shotgun (WGS) entry which is preliminary data.</text>
</comment>
<proteinExistence type="predicted"/>
<evidence type="ECO:0000313" key="2">
    <source>
        <dbReference type="EMBL" id="PBB06901.1"/>
    </source>
</evidence>
<dbReference type="RefSeq" id="WP_095820823.1">
    <property type="nucleotide sequence ID" value="NZ_NSGH01000001.1"/>
</dbReference>
<dbReference type="EMBL" id="NSGH01000001">
    <property type="protein sequence ID" value="PBB06901.1"/>
    <property type="molecule type" value="Genomic_DNA"/>
</dbReference>
<gene>
    <name evidence="2" type="ORF">CKW00_00120</name>
</gene>
<dbReference type="PROSITE" id="PS51257">
    <property type="entry name" value="PROKAR_LIPOPROTEIN"/>
    <property type="match status" value="1"/>
</dbReference>
<evidence type="ECO:0000256" key="1">
    <source>
        <dbReference type="SAM" id="SignalP"/>
    </source>
</evidence>
<evidence type="ECO:0000313" key="3">
    <source>
        <dbReference type="Proteomes" id="UP000217561"/>
    </source>
</evidence>
<evidence type="ECO:0008006" key="4">
    <source>
        <dbReference type="Google" id="ProtNLM"/>
    </source>
</evidence>